<dbReference type="AlphaFoldDB" id="A0A699X6X5"/>
<proteinExistence type="predicted"/>
<keyword evidence="1" id="KW-0378">Hydrolase</keyword>
<accession>A0A699X6X5</accession>
<evidence type="ECO:0000313" key="1">
    <source>
        <dbReference type="EMBL" id="GFD55289.1"/>
    </source>
</evidence>
<gene>
    <name evidence="1" type="ORF">Tci_927258</name>
</gene>
<reference evidence="1" key="1">
    <citation type="journal article" date="2019" name="Sci. Rep.">
        <title>Draft genome of Tanacetum cinerariifolium, the natural source of mosquito coil.</title>
        <authorList>
            <person name="Yamashiro T."/>
            <person name="Shiraishi A."/>
            <person name="Satake H."/>
            <person name="Nakayama K."/>
        </authorList>
    </citation>
    <scope>NUCLEOTIDE SEQUENCE</scope>
</reference>
<name>A0A699X6X5_TANCI</name>
<dbReference type="GO" id="GO:0016787">
    <property type="term" value="F:hydrolase activity"/>
    <property type="evidence" value="ECO:0007669"/>
    <property type="project" value="UniProtKB-KW"/>
</dbReference>
<comment type="caution">
    <text evidence="1">The sequence shown here is derived from an EMBL/GenBank/DDBJ whole genome shotgun (WGS) entry which is preliminary data.</text>
</comment>
<dbReference type="EMBL" id="BKCJ011816278">
    <property type="protein sequence ID" value="GFD55289.1"/>
    <property type="molecule type" value="Genomic_DNA"/>
</dbReference>
<protein>
    <submittedName>
        <fullName evidence="1">SGNH hydrolase-type esterase domain-containing protein</fullName>
    </submittedName>
</protein>
<organism evidence="1">
    <name type="scientific">Tanacetum cinerariifolium</name>
    <name type="common">Dalmatian daisy</name>
    <name type="synonym">Chrysanthemum cinerariifolium</name>
    <dbReference type="NCBI Taxonomy" id="118510"/>
    <lineage>
        <taxon>Eukaryota</taxon>
        <taxon>Viridiplantae</taxon>
        <taxon>Streptophyta</taxon>
        <taxon>Embryophyta</taxon>
        <taxon>Tracheophyta</taxon>
        <taxon>Spermatophyta</taxon>
        <taxon>Magnoliopsida</taxon>
        <taxon>eudicotyledons</taxon>
        <taxon>Gunneridae</taxon>
        <taxon>Pentapetalae</taxon>
        <taxon>asterids</taxon>
        <taxon>campanulids</taxon>
        <taxon>Asterales</taxon>
        <taxon>Asteraceae</taxon>
        <taxon>Asteroideae</taxon>
        <taxon>Anthemideae</taxon>
        <taxon>Anthemidinae</taxon>
        <taxon>Tanacetum</taxon>
    </lineage>
</organism>
<feature type="non-terminal residue" evidence="1">
    <location>
        <position position="1"/>
    </location>
</feature>
<sequence length="85" mass="9331">SIAPTAALAVPGDSPKVPADSLNDLVGVFGKGKSPMVEEDILVKARTFRQIKEDRLGEEAAKWLHAEEMAKMEKERAKAQKKRQS</sequence>